<proteinExistence type="predicted"/>
<protein>
    <recommendedName>
        <fullName evidence="2">AB hydrolase-1 domain-containing protein</fullName>
    </recommendedName>
</protein>
<sequence length="453" mass="49951">MVWSDANGTVVHTPADYGLFGEEIELRAADGTLLRCYLLPQRLELPRPKKFQMLPITPAVWKDGETDEEYMARRPTVIMFHGNGGNVGHRIPLGMMFQQFMRCNVLMVSYRGYGNSEGSPSERGFQMDAQAALNFVVQDPRFGKTPLILYGQSIGGAVSIDLASRNPEKITALILENTFTSLPALVPHVLPLLSSFTFLCHQKWESEAKIFGYVPQGSSVSSVSPSSASASGSSSSRTRLQVEREKERQQQQGSAPVGGARGIKDQRYKGIPKGTRVLLLSGKMDQIVPPEHMEALRVAFKERTKTRKELGIPGPFISSSSSSPSSLKSKSKKQPTSGITFSTGRSRSGSRTRTLSAEKDWEVLDDGTGGDEKAEEALRVDAHVDVNSDVDMGVRGEKIEEEAEEEERSRWEEFPSGSHNDTSAQAGYWNAVEEFVSEVSREWVLAKEESARL</sequence>
<dbReference type="Gene3D" id="3.40.50.1820">
    <property type="entry name" value="alpha/beta hydrolase"/>
    <property type="match status" value="1"/>
</dbReference>
<dbReference type="InterPro" id="IPR000073">
    <property type="entry name" value="AB_hydrolase_1"/>
</dbReference>
<gene>
    <name evidence="3" type="ORF">D9758_016115</name>
</gene>
<reference evidence="3 4" key="1">
    <citation type="journal article" date="2020" name="ISME J.">
        <title>Uncovering the hidden diversity of litter-decomposition mechanisms in mushroom-forming fungi.</title>
        <authorList>
            <person name="Floudas D."/>
            <person name="Bentzer J."/>
            <person name="Ahren D."/>
            <person name="Johansson T."/>
            <person name="Persson P."/>
            <person name="Tunlid A."/>
        </authorList>
    </citation>
    <scope>NUCLEOTIDE SEQUENCE [LARGE SCALE GENOMIC DNA]</scope>
    <source>
        <strain evidence="3 4">CBS 291.85</strain>
    </source>
</reference>
<dbReference type="AlphaFoldDB" id="A0A8H5C1M3"/>
<evidence type="ECO:0000313" key="4">
    <source>
        <dbReference type="Proteomes" id="UP000559256"/>
    </source>
</evidence>
<dbReference type="OrthoDB" id="10249433at2759"/>
<feature type="region of interest" description="Disordered" evidence="1">
    <location>
        <begin position="390"/>
        <end position="424"/>
    </location>
</feature>
<dbReference type="GO" id="GO:0016020">
    <property type="term" value="C:membrane"/>
    <property type="evidence" value="ECO:0007669"/>
    <property type="project" value="TreeGrafter"/>
</dbReference>
<accession>A0A8H5C1M3</accession>
<organism evidence="3 4">
    <name type="scientific">Tetrapyrgos nigripes</name>
    <dbReference type="NCBI Taxonomy" id="182062"/>
    <lineage>
        <taxon>Eukaryota</taxon>
        <taxon>Fungi</taxon>
        <taxon>Dikarya</taxon>
        <taxon>Basidiomycota</taxon>
        <taxon>Agaricomycotina</taxon>
        <taxon>Agaricomycetes</taxon>
        <taxon>Agaricomycetidae</taxon>
        <taxon>Agaricales</taxon>
        <taxon>Marasmiineae</taxon>
        <taxon>Marasmiaceae</taxon>
        <taxon>Tetrapyrgos</taxon>
    </lineage>
</organism>
<evidence type="ECO:0000313" key="3">
    <source>
        <dbReference type="EMBL" id="KAF5332332.1"/>
    </source>
</evidence>
<dbReference type="PANTHER" id="PTHR12277:SF81">
    <property type="entry name" value="PROTEIN ABHD13"/>
    <property type="match status" value="1"/>
</dbReference>
<dbReference type="SUPFAM" id="SSF53474">
    <property type="entry name" value="alpha/beta-Hydrolases"/>
    <property type="match status" value="1"/>
</dbReference>
<feature type="compositionally biased region" description="Low complexity" evidence="1">
    <location>
        <begin position="222"/>
        <end position="236"/>
    </location>
</feature>
<dbReference type="PRINTS" id="PR00111">
    <property type="entry name" value="ABHYDROLASE"/>
</dbReference>
<feature type="compositionally biased region" description="Low complexity" evidence="1">
    <location>
        <begin position="336"/>
        <end position="354"/>
    </location>
</feature>
<feature type="region of interest" description="Disordered" evidence="1">
    <location>
        <begin position="309"/>
        <end position="372"/>
    </location>
</feature>
<feature type="compositionally biased region" description="Basic and acidic residues" evidence="1">
    <location>
        <begin position="240"/>
        <end position="249"/>
    </location>
</feature>
<keyword evidence="4" id="KW-1185">Reference proteome</keyword>
<feature type="region of interest" description="Disordered" evidence="1">
    <location>
        <begin position="222"/>
        <end position="267"/>
    </location>
</feature>
<dbReference type="GO" id="GO:0008474">
    <property type="term" value="F:palmitoyl-(protein) hydrolase activity"/>
    <property type="evidence" value="ECO:0007669"/>
    <property type="project" value="TreeGrafter"/>
</dbReference>
<dbReference type="PANTHER" id="PTHR12277">
    <property type="entry name" value="ALPHA/BETA HYDROLASE DOMAIN-CONTAINING PROTEIN"/>
    <property type="match status" value="1"/>
</dbReference>
<feature type="domain" description="AB hydrolase-1" evidence="2">
    <location>
        <begin position="75"/>
        <end position="302"/>
    </location>
</feature>
<comment type="caution">
    <text evidence="3">The sequence shown here is derived from an EMBL/GenBank/DDBJ whole genome shotgun (WGS) entry which is preliminary data.</text>
</comment>
<dbReference type="Proteomes" id="UP000559256">
    <property type="component" value="Unassembled WGS sequence"/>
</dbReference>
<evidence type="ECO:0000259" key="2">
    <source>
        <dbReference type="Pfam" id="PF00561"/>
    </source>
</evidence>
<dbReference type="Pfam" id="PF00561">
    <property type="entry name" value="Abhydrolase_1"/>
    <property type="match status" value="1"/>
</dbReference>
<dbReference type="EMBL" id="JAACJM010000312">
    <property type="protein sequence ID" value="KAF5332332.1"/>
    <property type="molecule type" value="Genomic_DNA"/>
</dbReference>
<feature type="compositionally biased region" description="Low complexity" evidence="1">
    <location>
        <begin position="318"/>
        <end position="328"/>
    </location>
</feature>
<name>A0A8H5C1M3_9AGAR</name>
<evidence type="ECO:0000256" key="1">
    <source>
        <dbReference type="SAM" id="MobiDB-lite"/>
    </source>
</evidence>
<dbReference type="InterPro" id="IPR029058">
    <property type="entry name" value="AB_hydrolase_fold"/>
</dbReference>